<feature type="transmembrane region" description="Helical" evidence="7">
    <location>
        <begin position="183"/>
        <end position="201"/>
    </location>
</feature>
<dbReference type="InterPro" id="IPR020846">
    <property type="entry name" value="MFS_dom"/>
</dbReference>
<dbReference type="InterPro" id="IPR036259">
    <property type="entry name" value="MFS_trans_sf"/>
</dbReference>
<feature type="transmembrane region" description="Helical" evidence="7">
    <location>
        <begin position="34"/>
        <end position="53"/>
    </location>
</feature>
<organism evidence="9 10">
    <name type="scientific">Paenibacillus baimaensis</name>
    <dbReference type="NCBI Taxonomy" id="2982185"/>
    <lineage>
        <taxon>Bacteria</taxon>
        <taxon>Bacillati</taxon>
        <taxon>Bacillota</taxon>
        <taxon>Bacilli</taxon>
        <taxon>Bacillales</taxon>
        <taxon>Paenibacillaceae</taxon>
        <taxon>Paenibacillus</taxon>
    </lineage>
</organism>
<dbReference type="RefSeq" id="WP_262688814.1">
    <property type="nucleotide sequence ID" value="NZ_JAOQIO010000124.1"/>
</dbReference>
<protein>
    <recommendedName>
        <fullName evidence="6">MFS-type drug efflux transporter P55</fullName>
    </recommendedName>
</protein>
<keyword evidence="4 7" id="KW-1133">Transmembrane helix</keyword>
<proteinExistence type="predicted"/>
<dbReference type="Gene3D" id="1.20.1250.20">
    <property type="entry name" value="MFS general substrate transporter like domains"/>
    <property type="match status" value="1"/>
</dbReference>
<evidence type="ECO:0000256" key="7">
    <source>
        <dbReference type="SAM" id="Phobius"/>
    </source>
</evidence>
<keyword evidence="5 7" id="KW-0472">Membrane</keyword>
<dbReference type="Gene3D" id="1.20.1720.10">
    <property type="entry name" value="Multidrug resistance protein D"/>
    <property type="match status" value="1"/>
</dbReference>
<keyword evidence="2" id="KW-0813">Transport</keyword>
<feature type="transmembrane region" description="Helical" evidence="7">
    <location>
        <begin position="207"/>
        <end position="225"/>
    </location>
</feature>
<feature type="transmembrane region" description="Helical" evidence="7">
    <location>
        <begin position="123"/>
        <end position="147"/>
    </location>
</feature>
<dbReference type="Pfam" id="PF07690">
    <property type="entry name" value="MFS_1"/>
    <property type="match status" value="1"/>
</dbReference>
<evidence type="ECO:0000313" key="10">
    <source>
        <dbReference type="Proteomes" id="UP001652445"/>
    </source>
</evidence>
<evidence type="ECO:0000256" key="6">
    <source>
        <dbReference type="ARBA" id="ARBA00044273"/>
    </source>
</evidence>
<dbReference type="PANTHER" id="PTHR23501:SF191">
    <property type="entry name" value="VACUOLAR BASIC AMINO ACID TRANSPORTER 4"/>
    <property type="match status" value="1"/>
</dbReference>
<evidence type="ECO:0000256" key="4">
    <source>
        <dbReference type="ARBA" id="ARBA00022989"/>
    </source>
</evidence>
<dbReference type="PROSITE" id="PS00216">
    <property type="entry name" value="SUGAR_TRANSPORT_1"/>
    <property type="match status" value="1"/>
</dbReference>
<accession>A0ABT2UT86</accession>
<feature type="transmembrane region" description="Helical" evidence="7">
    <location>
        <begin position="333"/>
        <end position="354"/>
    </location>
</feature>
<evidence type="ECO:0000259" key="8">
    <source>
        <dbReference type="PROSITE" id="PS50850"/>
    </source>
</evidence>
<evidence type="ECO:0000256" key="5">
    <source>
        <dbReference type="ARBA" id="ARBA00023136"/>
    </source>
</evidence>
<keyword evidence="10" id="KW-1185">Reference proteome</keyword>
<feature type="transmembrane region" description="Helical" evidence="7">
    <location>
        <begin position="246"/>
        <end position="269"/>
    </location>
</feature>
<feature type="transmembrane region" description="Helical" evidence="7">
    <location>
        <begin position="309"/>
        <end position="327"/>
    </location>
</feature>
<comment type="caution">
    <text evidence="9">The sequence shown here is derived from an EMBL/GenBank/DDBJ whole genome shotgun (WGS) entry which is preliminary data.</text>
</comment>
<evidence type="ECO:0000313" key="9">
    <source>
        <dbReference type="EMBL" id="MCU6797869.1"/>
    </source>
</evidence>
<feature type="transmembrane region" description="Helical" evidence="7">
    <location>
        <begin position="375"/>
        <end position="394"/>
    </location>
</feature>
<dbReference type="EMBL" id="JAOQIO010000124">
    <property type="protein sequence ID" value="MCU6797869.1"/>
    <property type="molecule type" value="Genomic_DNA"/>
</dbReference>
<dbReference type="PROSITE" id="PS50850">
    <property type="entry name" value="MFS"/>
    <property type="match status" value="1"/>
</dbReference>
<feature type="transmembrane region" description="Helical" evidence="7">
    <location>
        <begin position="153"/>
        <end position="171"/>
    </location>
</feature>
<keyword evidence="3 7" id="KW-0812">Transmembrane</keyword>
<dbReference type="SUPFAM" id="SSF103473">
    <property type="entry name" value="MFS general substrate transporter"/>
    <property type="match status" value="1"/>
</dbReference>
<dbReference type="PANTHER" id="PTHR23501">
    <property type="entry name" value="MAJOR FACILITATOR SUPERFAMILY"/>
    <property type="match status" value="1"/>
</dbReference>
<evidence type="ECO:0000256" key="3">
    <source>
        <dbReference type="ARBA" id="ARBA00022692"/>
    </source>
</evidence>
<feature type="transmembrane region" description="Helical" evidence="7">
    <location>
        <begin position="406"/>
        <end position="424"/>
    </location>
</feature>
<comment type="subcellular location">
    <subcellularLocation>
        <location evidence="1">Cell membrane</location>
        <topology evidence="1">Multi-pass membrane protein</topology>
    </subcellularLocation>
</comment>
<dbReference type="InterPro" id="IPR005829">
    <property type="entry name" value="Sugar_transporter_CS"/>
</dbReference>
<gene>
    <name evidence="9" type="ORF">OB236_37675</name>
</gene>
<feature type="transmembrane region" description="Helical" evidence="7">
    <location>
        <begin position="65"/>
        <end position="84"/>
    </location>
</feature>
<evidence type="ECO:0000256" key="1">
    <source>
        <dbReference type="ARBA" id="ARBA00004651"/>
    </source>
</evidence>
<feature type="transmembrane region" description="Helical" evidence="7">
    <location>
        <begin position="275"/>
        <end position="297"/>
    </location>
</feature>
<reference evidence="9 10" key="1">
    <citation type="submission" date="2022-09" db="EMBL/GenBank/DDBJ databases">
        <authorList>
            <person name="Han X.L."/>
            <person name="Wang Q."/>
            <person name="Lu T."/>
        </authorList>
    </citation>
    <scope>NUCLEOTIDE SEQUENCE [LARGE SCALE GENOMIC DNA]</scope>
    <source>
        <strain evidence="9 10">WQ 127069</strain>
    </source>
</reference>
<feature type="transmembrane region" description="Helical" evidence="7">
    <location>
        <begin position="90"/>
        <end position="111"/>
    </location>
</feature>
<evidence type="ECO:0000256" key="2">
    <source>
        <dbReference type="ARBA" id="ARBA00022448"/>
    </source>
</evidence>
<name>A0ABT2UT86_9BACL</name>
<feature type="domain" description="Major facilitator superfamily (MFS) profile" evidence="8">
    <location>
        <begin position="1"/>
        <end position="427"/>
    </location>
</feature>
<dbReference type="InterPro" id="IPR011701">
    <property type="entry name" value="MFS"/>
</dbReference>
<sequence>MASVVIAMLVASMDTTIINTTMPIIAKELGGFELYAWSFASYMVVSTVVAPVAGRISDLYGRKTIFAVGIIIFLLGSLLCGFANTMLQLILYRAVQGIGAGVMMPFPSIISGDLYPPEKRGKIQAFFTAMWALSAILAPMLGALFVQYTTWRWIFYINIPLCLISLLLLRAYKEVYIPKKSKVDSLGAVLFAAGVSMLLLTTVVENYIWAYAVAGVIILFGFYLYERQHPSPIVPLNLFANRSISGMNMNSFLACAALFGVSSYVPLFLQEEGHSLFVSGLALLGVSFGWMVVAVPSGKWTVKWGYGKLIIIGNVLLICSGVMLLLLKQGTGFWYIFSVMVVQGLAFGLIFTVATIGSQQLVDANQKGVSTSMQLFSRNIGTAVGVTVMGAFLTKGLDVYSGFHALFMYGFIASLVALASSFVLRKV</sequence>
<dbReference type="Proteomes" id="UP001652445">
    <property type="component" value="Unassembled WGS sequence"/>
</dbReference>